<evidence type="ECO:0000256" key="2">
    <source>
        <dbReference type="ARBA" id="ARBA00040983"/>
    </source>
</evidence>
<dbReference type="eggNOG" id="ENOG502RC22">
    <property type="taxonomic scope" value="Eukaryota"/>
</dbReference>
<gene>
    <name evidence="7" type="primary">bicdl2</name>
</gene>
<proteinExistence type="predicted"/>
<name>I3JBH8_ORENI</name>
<feature type="compositionally biased region" description="Basic and acidic residues" evidence="6">
    <location>
        <begin position="118"/>
        <end position="133"/>
    </location>
</feature>
<organism evidence="7 8">
    <name type="scientific">Oreochromis niloticus</name>
    <name type="common">Nile tilapia</name>
    <name type="synonym">Tilapia nilotica</name>
    <dbReference type="NCBI Taxonomy" id="8128"/>
    <lineage>
        <taxon>Eukaryota</taxon>
        <taxon>Metazoa</taxon>
        <taxon>Chordata</taxon>
        <taxon>Craniata</taxon>
        <taxon>Vertebrata</taxon>
        <taxon>Euteleostomi</taxon>
        <taxon>Actinopterygii</taxon>
        <taxon>Neopterygii</taxon>
        <taxon>Teleostei</taxon>
        <taxon>Neoteleostei</taxon>
        <taxon>Acanthomorphata</taxon>
        <taxon>Ovalentaria</taxon>
        <taxon>Cichlomorphae</taxon>
        <taxon>Cichliformes</taxon>
        <taxon>Cichlidae</taxon>
        <taxon>African cichlids</taxon>
        <taxon>Pseudocrenilabrinae</taxon>
        <taxon>Oreochromini</taxon>
        <taxon>Oreochromis</taxon>
    </lineage>
</organism>
<dbReference type="InParanoid" id="I3JBH8"/>
<reference evidence="7" key="3">
    <citation type="submission" date="2025-09" db="UniProtKB">
        <authorList>
            <consortium name="Ensembl"/>
        </authorList>
    </citation>
    <scope>IDENTIFICATION</scope>
</reference>
<dbReference type="GO" id="GO:0047496">
    <property type="term" value="P:vesicle transport along microtubule"/>
    <property type="evidence" value="ECO:0007669"/>
    <property type="project" value="TreeGrafter"/>
</dbReference>
<evidence type="ECO:0000256" key="1">
    <source>
        <dbReference type="ARBA" id="ARBA00023054"/>
    </source>
</evidence>
<dbReference type="HOGENOM" id="CLU_029068_2_1_1"/>
<feature type="coiled-coil region" evidence="5">
    <location>
        <begin position="185"/>
        <end position="247"/>
    </location>
</feature>
<keyword evidence="8" id="KW-1185">Reference proteome</keyword>
<feature type="region of interest" description="Disordered" evidence="6">
    <location>
        <begin position="118"/>
        <end position="137"/>
    </location>
</feature>
<dbReference type="OMA" id="TIHQKVA"/>
<evidence type="ECO:0000313" key="7">
    <source>
        <dbReference type="Ensembl" id="ENSONIP00000006218.2"/>
    </source>
</evidence>
<dbReference type="Ensembl" id="ENSONIT00000006222.2">
    <property type="protein sequence ID" value="ENSONIP00000006218.2"/>
    <property type="gene ID" value="ENSONIG00000004943.2"/>
</dbReference>
<feature type="compositionally biased region" description="Basic and acidic residues" evidence="6">
    <location>
        <begin position="386"/>
        <end position="400"/>
    </location>
</feature>
<evidence type="ECO:0000256" key="3">
    <source>
        <dbReference type="ARBA" id="ARBA00041790"/>
    </source>
</evidence>
<dbReference type="PANTHER" id="PTHR32123:SF11">
    <property type="entry name" value="BICD FAMILY-LIKE CARGO ADAPTER 2-RELATED"/>
    <property type="match status" value="1"/>
</dbReference>
<feature type="compositionally biased region" description="Low complexity" evidence="6">
    <location>
        <begin position="1"/>
        <end position="41"/>
    </location>
</feature>
<sequence length="427" mass="49454">MFSKNSLPSPSLEDSFFPLSPSSSVSLSFGRPSSTSSPGSTDSGGGIETDLILAAELGRALLEKNEELAASLEQRERELEALQQEKHVLQRKLEMNELAFGQREAELTADLTTLRAEVEKHQSQGRDRRKDESEQMTQLANHNQRLVEQLAEAVTLEHSLRTELRTIREEMEESSFSRNISFTQLENIQAENRVLQERQSHMETQLKASEEDNQRLRMERESLRDRLSEMQMKLKEKEAEVEQEQGMVFELRTLNRSLQQKALNLDDDSILDRTQAEPLSLLSEIQQSQAKEALLAHSTVLQARDEEIQALKEEFNFPQFYLNLWINMFFKFPFRSLESELVTVRQEKESLTQQLLNTIKQKVEMSQELEAWQEDMRVVINQQVQQREEERKKESEREKGATGLQRSKSLRMKGEGARGFLSFFKDI</sequence>
<dbReference type="STRING" id="8128.ENSONIP00000006218"/>
<reference evidence="8" key="1">
    <citation type="submission" date="2012-01" db="EMBL/GenBank/DDBJ databases">
        <title>The Genome Sequence of Oreochromis niloticus (Nile Tilapia).</title>
        <authorList>
            <consortium name="Broad Institute Genome Assembly Team"/>
            <consortium name="Broad Institute Sequencing Platform"/>
            <person name="Di Palma F."/>
            <person name="Johnson J."/>
            <person name="Lander E.S."/>
            <person name="Lindblad-Toh K."/>
        </authorList>
    </citation>
    <scope>NUCLEOTIDE SEQUENCE [LARGE SCALE GENOMIC DNA]</scope>
</reference>
<dbReference type="AlphaFoldDB" id="I3JBH8"/>
<evidence type="ECO:0000256" key="4">
    <source>
        <dbReference type="ARBA" id="ARBA00043196"/>
    </source>
</evidence>
<evidence type="ECO:0000313" key="8">
    <source>
        <dbReference type="Proteomes" id="UP000005207"/>
    </source>
</evidence>
<dbReference type="Proteomes" id="UP000005207">
    <property type="component" value="Linkage group LG10"/>
</dbReference>
<dbReference type="PANTHER" id="PTHR32123">
    <property type="entry name" value="BICD FAMILY-LIKE CARGO ADAPTER"/>
    <property type="match status" value="1"/>
</dbReference>
<feature type="coiled-coil region" evidence="5">
    <location>
        <begin position="334"/>
        <end position="382"/>
    </location>
</feature>
<accession>I3JBH8</accession>
<reference evidence="7" key="2">
    <citation type="submission" date="2025-08" db="UniProtKB">
        <authorList>
            <consortium name="Ensembl"/>
        </authorList>
    </citation>
    <scope>IDENTIFICATION</scope>
</reference>
<dbReference type="GeneTree" id="ENSGT00940000160797"/>
<protein>
    <recommendedName>
        <fullName evidence="2">BICD family-like cargo adapter 2</fullName>
    </recommendedName>
    <alternativeName>
        <fullName evidence="3">Bicaudal D-related protein 2</fullName>
    </alternativeName>
    <alternativeName>
        <fullName evidence="4">Coiled-coil domain-containing protein 64B</fullName>
    </alternativeName>
</protein>
<evidence type="ECO:0000256" key="6">
    <source>
        <dbReference type="SAM" id="MobiDB-lite"/>
    </source>
</evidence>
<feature type="region of interest" description="Disordered" evidence="6">
    <location>
        <begin position="385"/>
        <end position="411"/>
    </location>
</feature>
<dbReference type="InterPro" id="IPR051149">
    <property type="entry name" value="Spindly/BICDR_Dynein_Adapter"/>
</dbReference>
<dbReference type="GO" id="GO:0055107">
    <property type="term" value="P:Golgi to secretory granule transport"/>
    <property type="evidence" value="ECO:0007669"/>
    <property type="project" value="TreeGrafter"/>
</dbReference>
<feature type="region of interest" description="Disordered" evidence="6">
    <location>
        <begin position="1"/>
        <end position="47"/>
    </location>
</feature>
<keyword evidence="1 5" id="KW-0175">Coiled coil</keyword>
<evidence type="ECO:0000256" key="5">
    <source>
        <dbReference type="SAM" id="Coils"/>
    </source>
</evidence>